<proteinExistence type="predicted"/>
<dbReference type="GO" id="GO:0016020">
    <property type="term" value="C:membrane"/>
    <property type="evidence" value="ECO:0007669"/>
    <property type="project" value="UniProtKB-SubCell"/>
</dbReference>
<dbReference type="Proteomes" id="UP001567538">
    <property type="component" value="Unassembled WGS sequence"/>
</dbReference>
<organism evidence="4 5">
    <name type="scientific">Salvia divinorum</name>
    <name type="common">Maria pastora</name>
    <name type="synonym">Diviner's sage</name>
    <dbReference type="NCBI Taxonomy" id="28513"/>
    <lineage>
        <taxon>Eukaryota</taxon>
        <taxon>Viridiplantae</taxon>
        <taxon>Streptophyta</taxon>
        <taxon>Embryophyta</taxon>
        <taxon>Tracheophyta</taxon>
        <taxon>Spermatophyta</taxon>
        <taxon>Magnoliopsida</taxon>
        <taxon>eudicotyledons</taxon>
        <taxon>Gunneridae</taxon>
        <taxon>Pentapetalae</taxon>
        <taxon>asterids</taxon>
        <taxon>lamiids</taxon>
        <taxon>Lamiales</taxon>
        <taxon>Lamiaceae</taxon>
        <taxon>Nepetoideae</taxon>
        <taxon>Mentheae</taxon>
        <taxon>Salviinae</taxon>
        <taxon>Salvia</taxon>
        <taxon>Salvia subgen. Calosphace</taxon>
    </lineage>
</organism>
<comment type="subcellular location">
    <subcellularLocation>
        <location evidence="1">Membrane</location>
    </subcellularLocation>
</comment>
<dbReference type="PANTHER" id="PTHR31415">
    <property type="entry name" value="OS05G0367900 PROTEIN"/>
    <property type="match status" value="1"/>
</dbReference>
<protein>
    <submittedName>
        <fullName evidence="4">NDR1/HIN1-like protein 26</fullName>
    </submittedName>
</protein>
<comment type="caution">
    <text evidence="4">The sequence shown here is derived from an EMBL/GenBank/DDBJ whole genome shotgun (WGS) entry which is preliminary data.</text>
</comment>
<keyword evidence="3" id="KW-1133">Transmembrane helix</keyword>
<gene>
    <name evidence="4" type="ORF">AAHA92_18582</name>
</gene>
<dbReference type="AlphaFoldDB" id="A0ABD1H2K1"/>
<evidence type="ECO:0000256" key="1">
    <source>
        <dbReference type="ARBA" id="ARBA00004370"/>
    </source>
</evidence>
<keyword evidence="5" id="KW-1185">Reference proteome</keyword>
<name>A0ABD1H2K1_SALDI</name>
<evidence type="ECO:0000313" key="4">
    <source>
        <dbReference type="EMBL" id="KAL1550642.1"/>
    </source>
</evidence>
<feature type="transmembrane region" description="Helical" evidence="3">
    <location>
        <begin position="28"/>
        <end position="50"/>
    </location>
</feature>
<evidence type="ECO:0000313" key="5">
    <source>
        <dbReference type="Proteomes" id="UP001567538"/>
    </source>
</evidence>
<accession>A0ABD1H2K1</accession>
<keyword evidence="2 3" id="KW-0472">Membrane</keyword>
<dbReference type="InterPro" id="IPR044839">
    <property type="entry name" value="NDR1-like"/>
</dbReference>
<dbReference type="EMBL" id="JBEAFC010000007">
    <property type="protein sequence ID" value="KAL1550642.1"/>
    <property type="molecule type" value="Genomic_DNA"/>
</dbReference>
<keyword evidence="3" id="KW-0812">Transmembrane</keyword>
<reference evidence="4 5" key="1">
    <citation type="submission" date="2024-06" db="EMBL/GenBank/DDBJ databases">
        <title>A chromosome level genome sequence of Diviner's sage (Salvia divinorum).</title>
        <authorList>
            <person name="Ford S.A."/>
            <person name="Ro D.-K."/>
            <person name="Ness R.W."/>
            <person name="Phillips M.A."/>
        </authorList>
    </citation>
    <scope>NUCLEOTIDE SEQUENCE [LARGE SCALE GENOMIC DNA]</scope>
    <source>
        <strain evidence="4">SAF-2024a</strain>
        <tissue evidence="4">Leaf</tissue>
    </source>
</reference>
<sequence length="204" mass="22814">MSIIHEKSPKHCAEKQTTKILNKSKKKLLFYSLMFFLSILCLILLLRFILHPSNPHFSLTQVDINHLNITSPSPFLNSSIHLTLLSTNPNKRTGIYYDGFLLHASYNSHVITPDTSIPPFFQDHQQPNLLSASLLGNHHHVDPSLAAGKLPLGFTATGSLRWKVGNWVSRRYGFSVDCVTVLPLGRRDSTPLTSKQPTVCSTSI</sequence>
<evidence type="ECO:0000256" key="2">
    <source>
        <dbReference type="ARBA" id="ARBA00023136"/>
    </source>
</evidence>
<evidence type="ECO:0000256" key="3">
    <source>
        <dbReference type="SAM" id="Phobius"/>
    </source>
</evidence>
<dbReference type="PANTHER" id="PTHR31415:SF20">
    <property type="entry name" value="NDR1_HIN1-LIKE PROTEIN 26"/>
    <property type="match status" value="1"/>
</dbReference>